<organism evidence="2 4">
    <name type="scientific">Rotaria socialis</name>
    <dbReference type="NCBI Taxonomy" id="392032"/>
    <lineage>
        <taxon>Eukaryota</taxon>
        <taxon>Metazoa</taxon>
        <taxon>Spiralia</taxon>
        <taxon>Gnathifera</taxon>
        <taxon>Rotifera</taxon>
        <taxon>Eurotatoria</taxon>
        <taxon>Bdelloidea</taxon>
        <taxon>Philodinida</taxon>
        <taxon>Philodinidae</taxon>
        <taxon>Rotaria</taxon>
    </lineage>
</organism>
<dbReference type="EMBL" id="CAJNYD010000021">
    <property type="protein sequence ID" value="CAF3181380.1"/>
    <property type="molecule type" value="Genomic_DNA"/>
</dbReference>
<feature type="region of interest" description="Disordered" evidence="1">
    <location>
        <begin position="521"/>
        <end position="566"/>
    </location>
</feature>
<evidence type="ECO:0000256" key="1">
    <source>
        <dbReference type="SAM" id="MobiDB-lite"/>
    </source>
</evidence>
<sequence>MLLYLDEDIDCSTLVLLQQNDVCEIFPRMKDRVKFIDQRLKLVSSCNSPSENNTCATDLFHSTSSLSQGVDESQENDSPNSSFVHGNKQADNVHETALSDSSSNLYTSVNDDISPQPKLPLDYEGPHITSRMKQFIEDQNLSKFSAHTKLRSELLSLLFDDVTNQYQLIYPSNNEYLAIAKAIVKKMCVPPALIPQHIERKSMIEQAERRIDDIPIINLADQENASLLSMVDQMKNELDKDYPDNNLLRHLWIQSFNTRRLCIRESKINVILERFPGYPRPEMILAEVKECAGIDMEENVNELLPKLFDCLPDNNYSLSDALPIRIIRILCKLFGDPVANIFTYGDPLVPYPCMKIHDDKFALYLDFCLITETTSCSIALALLISFYYVFEVRFGPHNRSSRLLYGTAEPIIEQTEQEQHASSDLNSPGSTDTENQPSNDQNDDNLSVATNSKNEKRCNHLTNAYPPPKPQRNSSVMLQKEITSSIFLQTASNNNCSRQTIINQIDQSSLKQPCSIKQNTFAESEEHHPHAKRKRKQPESSSSSTTTTTTTTKNSARLLAKRARID</sequence>
<protein>
    <submittedName>
        <fullName evidence="2">Uncharacterized protein</fullName>
    </submittedName>
</protein>
<accession>A0A817PR62</accession>
<feature type="compositionally biased region" description="Polar residues" evidence="1">
    <location>
        <begin position="66"/>
        <end position="84"/>
    </location>
</feature>
<evidence type="ECO:0000313" key="4">
    <source>
        <dbReference type="Proteomes" id="UP000663833"/>
    </source>
</evidence>
<dbReference type="Proteomes" id="UP000663833">
    <property type="component" value="Unassembled WGS sequence"/>
</dbReference>
<dbReference type="AlphaFoldDB" id="A0A817PR62"/>
<feature type="compositionally biased region" description="Polar residues" evidence="1">
    <location>
        <begin position="420"/>
        <end position="448"/>
    </location>
</feature>
<dbReference type="Proteomes" id="UP000663872">
    <property type="component" value="Unassembled WGS sequence"/>
</dbReference>
<feature type="compositionally biased region" description="Low complexity" evidence="1">
    <location>
        <begin position="540"/>
        <end position="552"/>
    </location>
</feature>
<feature type="region of interest" description="Disordered" evidence="1">
    <location>
        <begin position="415"/>
        <end position="448"/>
    </location>
</feature>
<dbReference type="EMBL" id="CAJNYT010002836">
    <property type="protein sequence ID" value="CAF3495790.1"/>
    <property type="molecule type" value="Genomic_DNA"/>
</dbReference>
<gene>
    <name evidence="3" type="ORF">GRG538_LOCUS17276</name>
    <name evidence="2" type="ORF">LUA448_LOCUS984</name>
</gene>
<reference evidence="2" key="1">
    <citation type="submission" date="2021-02" db="EMBL/GenBank/DDBJ databases">
        <authorList>
            <person name="Nowell W R."/>
        </authorList>
    </citation>
    <scope>NUCLEOTIDE SEQUENCE</scope>
</reference>
<comment type="caution">
    <text evidence="2">The sequence shown here is derived from an EMBL/GenBank/DDBJ whole genome shotgun (WGS) entry which is preliminary data.</text>
</comment>
<evidence type="ECO:0000313" key="2">
    <source>
        <dbReference type="EMBL" id="CAF3181380.1"/>
    </source>
</evidence>
<proteinExistence type="predicted"/>
<evidence type="ECO:0000313" key="3">
    <source>
        <dbReference type="EMBL" id="CAF3495790.1"/>
    </source>
</evidence>
<feature type="region of interest" description="Disordered" evidence="1">
    <location>
        <begin position="66"/>
        <end position="87"/>
    </location>
</feature>
<name>A0A817PR62_9BILA</name>